<sequence length="146" mass="15717">MTRTLSPYLVTRDAQAAIGFYQSAFGAVELFRLTDPADGRIGHAELRIDDCLFMLADEYPDFGALGPDTIGGSAVTLHLSTTTVDADVARAAEAGALVLRAPADQTFGERSALLLDPFGHRWMLSETIEPLSPDQMQARWDASTSA</sequence>
<dbReference type="SUPFAM" id="SSF54593">
    <property type="entry name" value="Glyoxalase/Bleomycin resistance protein/Dihydroxybiphenyl dioxygenase"/>
    <property type="match status" value="1"/>
</dbReference>
<proteinExistence type="predicted"/>
<dbReference type="Gene3D" id="3.30.720.120">
    <property type="match status" value="1"/>
</dbReference>
<feature type="domain" description="VOC" evidence="1">
    <location>
        <begin position="3"/>
        <end position="127"/>
    </location>
</feature>
<dbReference type="Gene3D" id="3.30.720.110">
    <property type="match status" value="1"/>
</dbReference>
<dbReference type="RefSeq" id="WP_374036538.1">
    <property type="nucleotide sequence ID" value="NZ_CP169082.1"/>
</dbReference>
<protein>
    <submittedName>
        <fullName evidence="2">VOC family protein</fullName>
    </submittedName>
</protein>
<dbReference type="InterPro" id="IPR029068">
    <property type="entry name" value="Glyas_Bleomycin-R_OHBP_Dase"/>
</dbReference>
<name>A0ABW0FWR5_9CAUL</name>
<dbReference type="PROSITE" id="PS51819">
    <property type="entry name" value="VOC"/>
    <property type="match status" value="1"/>
</dbReference>
<dbReference type="CDD" id="cd07246">
    <property type="entry name" value="VOC_like"/>
    <property type="match status" value="1"/>
</dbReference>
<comment type="caution">
    <text evidence="2">The sequence shown here is derived from an EMBL/GenBank/DDBJ whole genome shotgun (WGS) entry which is preliminary data.</text>
</comment>
<gene>
    <name evidence="2" type="ORF">ACFPIE_16660</name>
</gene>
<organism evidence="2 3">
    <name type="scientific">Brevundimonas staleyi</name>
    <dbReference type="NCBI Taxonomy" id="74326"/>
    <lineage>
        <taxon>Bacteria</taxon>
        <taxon>Pseudomonadati</taxon>
        <taxon>Pseudomonadota</taxon>
        <taxon>Alphaproteobacteria</taxon>
        <taxon>Caulobacterales</taxon>
        <taxon>Caulobacteraceae</taxon>
        <taxon>Brevundimonas</taxon>
    </lineage>
</organism>
<keyword evidence="3" id="KW-1185">Reference proteome</keyword>
<evidence type="ECO:0000313" key="3">
    <source>
        <dbReference type="Proteomes" id="UP001596152"/>
    </source>
</evidence>
<dbReference type="InterPro" id="IPR037523">
    <property type="entry name" value="VOC_core"/>
</dbReference>
<dbReference type="InterPro" id="IPR004360">
    <property type="entry name" value="Glyas_Fos-R_dOase_dom"/>
</dbReference>
<dbReference type="PANTHER" id="PTHR34109">
    <property type="entry name" value="BNAUNNG04460D PROTEIN-RELATED"/>
    <property type="match status" value="1"/>
</dbReference>
<dbReference type="Pfam" id="PF00903">
    <property type="entry name" value="Glyoxalase"/>
    <property type="match status" value="1"/>
</dbReference>
<evidence type="ECO:0000259" key="1">
    <source>
        <dbReference type="PROSITE" id="PS51819"/>
    </source>
</evidence>
<accession>A0ABW0FWR5</accession>
<dbReference type="EMBL" id="JBHSLF010000050">
    <property type="protein sequence ID" value="MFC5345549.1"/>
    <property type="molecule type" value="Genomic_DNA"/>
</dbReference>
<dbReference type="Proteomes" id="UP001596152">
    <property type="component" value="Unassembled WGS sequence"/>
</dbReference>
<reference evidence="3" key="1">
    <citation type="journal article" date="2019" name="Int. J. Syst. Evol. Microbiol.">
        <title>The Global Catalogue of Microorganisms (GCM) 10K type strain sequencing project: providing services to taxonomists for standard genome sequencing and annotation.</title>
        <authorList>
            <consortium name="The Broad Institute Genomics Platform"/>
            <consortium name="The Broad Institute Genome Sequencing Center for Infectious Disease"/>
            <person name="Wu L."/>
            <person name="Ma J."/>
        </authorList>
    </citation>
    <scope>NUCLEOTIDE SEQUENCE [LARGE SCALE GENOMIC DNA]</scope>
    <source>
        <strain evidence="3">JCM 12125</strain>
    </source>
</reference>
<dbReference type="PANTHER" id="PTHR34109:SF1">
    <property type="entry name" value="VOC DOMAIN-CONTAINING PROTEIN"/>
    <property type="match status" value="1"/>
</dbReference>
<evidence type="ECO:0000313" key="2">
    <source>
        <dbReference type="EMBL" id="MFC5345549.1"/>
    </source>
</evidence>